<dbReference type="InterPro" id="IPR002068">
    <property type="entry name" value="A-crystallin/Hsp20_dom"/>
</dbReference>
<dbReference type="Gene3D" id="2.60.40.790">
    <property type="match status" value="1"/>
</dbReference>
<comment type="caution">
    <text evidence="3">The sequence shown here is derived from an EMBL/GenBank/DDBJ whole genome shotgun (WGS) entry which is preliminary data.</text>
</comment>
<feature type="domain" description="SHSP" evidence="2">
    <location>
        <begin position="25"/>
        <end position="84"/>
    </location>
</feature>
<evidence type="ECO:0000313" key="4">
    <source>
        <dbReference type="Proteomes" id="UP000017127"/>
    </source>
</evidence>
<organism evidence="3 4">
    <name type="scientific">Lyngbya aestuarii BL J</name>
    <dbReference type="NCBI Taxonomy" id="1348334"/>
    <lineage>
        <taxon>Bacteria</taxon>
        <taxon>Bacillati</taxon>
        <taxon>Cyanobacteriota</taxon>
        <taxon>Cyanophyceae</taxon>
        <taxon>Oscillatoriophycideae</taxon>
        <taxon>Oscillatoriales</taxon>
        <taxon>Microcoleaceae</taxon>
        <taxon>Lyngbya</taxon>
    </lineage>
</organism>
<evidence type="ECO:0000256" key="1">
    <source>
        <dbReference type="PROSITE-ProRule" id="PRU00285"/>
    </source>
</evidence>
<dbReference type="PROSITE" id="PS01031">
    <property type="entry name" value="SHSP"/>
    <property type="match status" value="1"/>
</dbReference>
<dbReference type="InterPro" id="IPR008978">
    <property type="entry name" value="HSP20-like_chaperone"/>
</dbReference>
<keyword evidence="4" id="KW-1185">Reference proteome</keyword>
<evidence type="ECO:0000259" key="2">
    <source>
        <dbReference type="PROSITE" id="PS01031"/>
    </source>
</evidence>
<dbReference type="SUPFAM" id="SSF49764">
    <property type="entry name" value="HSP20-like chaperones"/>
    <property type="match status" value="1"/>
</dbReference>
<dbReference type="Proteomes" id="UP000017127">
    <property type="component" value="Unassembled WGS sequence"/>
</dbReference>
<gene>
    <name evidence="3" type="ORF">M595_1454</name>
</gene>
<dbReference type="EMBL" id="AUZM01000009">
    <property type="protein sequence ID" value="ERT08627.1"/>
    <property type="molecule type" value="Genomic_DNA"/>
</dbReference>
<dbReference type="RefSeq" id="WP_023065219.1">
    <property type="nucleotide sequence ID" value="NZ_AUZM01000009.1"/>
</dbReference>
<dbReference type="AlphaFoldDB" id="U7QMX5"/>
<proteinExistence type="inferred from homology"/>
<accession>U7QMX5</accession>
<comment type="similarity">
    <text evidence="1">Belongs to the small heat shock protein (HSP20) family.</text>
</comment>
<reference evidence="3 4" key="1">
    <citation type="journal article" date="2013" name="Front. Microbiol.">
        <title>Comparative genomic analyses of the cyanobacterium, Lyngbya aestuarii BL J, a powerful hydrogen producer.</title>
        <authorList>
            <person name="Kothari A."/>
            <person name="Vaughn M."/>
            <person name="Garcia-Pichel F."/>
        </authorList>
    </citation>
    <scope>NUCLEOTIDE SEQUENCE [LARGE SCALE GENOMIC DNA]</scope>
    <source>
        <strain evidence="3 4">BL J</strain>
    </source>
</reference>
<sequence length="84" mass="9756">MMLAYNPFAEMERMQREFDRVFNSELTSRWTPAVELQETPNNYILRVFLPGLDSEALNIEAAKKAVTISGKTHRPELNEGHKYL</sequence>
<evidence type="ECO:0000313" key="3">
    <source>
        <dbReference type="EMBL" id="ERT08627.1"/>
    </source>
</evidence>
<protein>
    <submittedName>
        <fullName evidence="3">Hsp20/alpha crystallin family protein</fullName>
    </submittedName>
</protein>
<dbReference type="CDD" id="cd06464">
    <property type="entry name" value="ACD_sHsps-like"/>
    <property type="match status" value="1"/>
</dbReference>
<name>U7QMX5_9CYAN</name>